<evidence type="ECO:0000313" key="1">
    <source>
        <dbReference type="EMBL" id="SAY38243.1"/>
    </source>
</evidence>
<gene>
    <name evidence="1" type="ORF">FLM9_23</name>
</gene>
<organism evidence="1 2">
    <name type="scientific">Candidatus Synechococcus spongiarum</name>
    <dbReference type="NCBI Taxonomy" id="431041"/>
    <lineage>
        <taxon>Bacteria</taxon>
        <taxon>Bacillati</taxon>
        <taxon>Cyanobacteriota</taxon>
        <taxon>Cyanophyceae</taxon>
        <taxon>Synechococcales</taxon>
        <taxon>Synechococcaceae</taxon>
        <taxon>Synechococcus</taxon>
    </lineage>
</organism>
<feature type="non-terminal residue" evidence="1">
    <location>
        <position position="83"/>
    </location>
</feature>
<evidence type="ECO:0000313" key="2">
    <source>
        <dbReference type="Proteomes" id="UP000182631"/>
    </source>
</evidence>
<dbReference type="EMBL" id="FITM01000003">
    <property type="protein sequence ID" value="SAY38243.1"/>
    <property type="molecule type" value="Genomic_DNA"/>
</dbReference>
<protein>
    <submittedName>
        <fullName evidence="1">CRISPR-associated helicase Cas3</fullName>
    </submittedName>
</protein>
<sequence>MGLTTLSDWISSSEALCRWDRLGRWENDPDPVKWFTESRQLADRALSDVGLAGAALPPVDSGGDAIRLALGGMKPRPLQQTMA</sequence>
<name>A0A164Z2P5_9SYNE</name>
<dbReference type="AlphaFoldDB" id="A0A164Z2P5"/>
<dbReference type="InterPro" id="IPR038257">
    <property type="entry name" value="CRISPR-assoc_Cas3_HD_sf"/>
</dbReference>
<dbReference type="Proteomes" id="UP000182631">
    <property type="component" value="Unassembled WGS sequence"/>
</dbReference>
<keyword evidence="2" id="KW-1185">Reference proteome</keyword>
<dbReference type="Gene3D" id="1.10.3210.30">
    <property type="match status" value="1"/>
</dbReference>
<proteinExistence type="predicted"/>
<accession>A0A164Z2P5</accession>
<reference evidence="2" key="1">
    <citation type="submission" date="2016-02" db="EMBL/GenBank/DDBJ databases">
        <authorList>
            <person name="liu f."/>
        </authorList>
    </citation>
    <scope>NUCLEOTIDE SEQUENCE [LARGE SCALE GENOMIC DNA]</scope>
</reference>
<dbReference type="RefSeq" id="WP_257242928.1">
    <property type="nucleotide sequence ID" value="NZ_FITM01000003.1"/>
</dbReference>